<dbReference type="RefSeq" id="WP_155093344.1">
    <property type="nucleotide sequence ID" value="NZ_CP102754.1"/>
</dbReference>
<dbReference type="SUPFAM" id="SSF49785">
    <property type="entry name" value="Galactose-binding domain-like"/>
    <property type="match status" value="1"/>
</dbReference>
<evidence type="ECO:0000256" key="3">
    <source>
        <dbReference type="ARBA" id="ARBA00022729"/>
    </source>
</evidence>
<proteinExistence type="inferred from homology"/>
<evidence type="ECO:0000256" key="2">
    <source>
        <dbReference type="ARBA" id="ARBA00022670"/>
    </source>
</evidence>
<comment type="similarity">
    <text evidence="1 6">Belongs to the peptidase S8 family.</text>
</comment>
<dbReference type="PANTHER" id="PTHR43399">
    <property type="entry name" value="SUBTILISIN-RELATED"/>
    <property type="match status" value="1"/>
</dbReference>
<feature type="active site" description="Charge relay system" evidence="6">
    <location>
        <position position="128"/>
    </location>
</feature>
<protein>
    <submittedName>
        <fullName evidence="10">S8 family serine peptidase</fullName>
    </submittedName>
</protein>
<feature type="domain" description="Peptidase S8/S53" evidence="8">
    <location>
        <begin position="127"/>
        <end position="433"/>
    </location>
</feature>
<dbReference type="InterPro" id="IPR034058">
    <property type="entry name" value="TagA/B/C/D_pept_dom"/>
</dbReference>
<dbReference type="PROSITE" id="PS51892">
    <property type="entry name" value="SUBTILASE"/>
    <property type="match status" value="1"/>
</dbReference>
<dbReference type="CDD" id="cd04842">
    <property type="entry name" value="Peptidases_S8_Kp43_protease"/>
    <property type="match status" value="1"/>
</dbReference>
<dbReference type="GO" id="GO:0006508">
    <property type="term" value="P:proteolysis"/>
    <property type="evidence" value="ECO:0007669"/>
    <property type="project" value="UniProtKB-KW"/>
</dbReference>
<dbReference type="InterPro" id="IPR026444">
    <property type="entry name" value="Secre_tail"/>
</dbReference>
<dbReference type="InterPro" id="IPR023828">
    <property type="entry name" value="Peptidase_S8_Ser-AS"/>
</dbReference>
<dbReference type="Gene3D" id="2.60.120.380">
    <property type="match status" value="1"/>
</dbReference>
<dbReference type="InterPro" id="IPR036852">
    <property type="entry name" value="Peptidase_S8/S53_dom_sf"/>
</dbReference>
<dbReference type="InterPro" id="IPR008979">
    <property type="entry name" value="Galactose-bd-like_sf"/>
</dbReference>
<keyword evidence="11" id="KW-1185">Reference proteome</keyword>
<evidence type="ECO:0000256" key="4">
    <source>
        <dbReference type="ARBA" id="ARBA00022801"/>
    </source>
</evidence>
<evidence type="ECO:0000256" key="5">
    <source>
        <dbReference type="ARBA" id="ARBA00022825"/>
    </source>
</evidence>
<feature type="domain" description="Secretion system C-terminal sorting" evidence="9">
    <location>
        <begin position="615"/>
        <end position="689"/>
    </location>
</feature>
<dbReference type="GO" id="GO:0004252">
    <property type="term" value="F:serine-type endopeptidase activity"/>
    <property type="evidence" value="ECO:0007669"/>
    <property type="project" value="UniProtKB-UniRule"/>
</dbReference>
<dbReference type="NCBIfam" id="TIGR04183">
    <property type="entry name" value="Por_Secre_tail"/>
    <property type="match status" value="1"/>
</dbReference>
<evidence type="ECO:0000256" key="1">
    <source>
        <dbReference type="ARBA" id="ARBA00011073"/>
    </source>
</evidence>
<evidence type="ECO:0000259" key="8">
    <source>
        <dbReference type="Pfam" id="PF00082"/>
    </source>
</evidence>
<dbReference type="Pfam" id="PF00082">
    <property type="entry name" value="Peptidase_S8"/>
    <property type="match status" value="1"/>
</dbReference>
<dbReference type="PRINTS" id="PR00723">
    <property type="entry name" value="SUBTILISIN"/>
</dbReference>
<name>A0A6I3LTS2_9FLAO</name>
<keyword evidence="5 6" id="KW-0720">Serine protease</keyword>
<keyword evidence="2 6" id="KW-0645">Protease</keyword>
<feature type="active site" description="Charge relay system" evidence="6">
    <location>
        <position position="377"/>
    </location>
</feature>
<dbReference type="Gene3D" id="3.40.50.200">
    <property type="entry name" value="Peptidase S8/S53 domain"/>
    <property type="match status" value="1"/>
</dbReference>
<dbReference type="PROSITE" id="PS00138">
    <property type="entry name" value="SUBTILASE_SER"/>
    <property type="match status" value="1"/>
</dbReference>
<evidence type="ECO:0000256" key="7">
    <source>
        <dbReference type="SAM" id="SignalP"/>
    </source>
</evidence>
<dbReference type="OrthoDB" id="9792152at2"/>
<evidence type="ECO:0000256" key="6">
    <source>
        <dbReference type="PROSITE-ProRule" id="PRU01240"/>
    </source>
</evidence>
<feature type="signal peptide" evidence="7">
    <location>
        <begin position="1"/>
        <end position="21"/>
    </location>
</feature>
<feature type="active site" description="Charge relay system" evidence="6">
    <location>
        <position position="170"/>
    </location>
</feature>
<dbReference type="SUPFAM" id="SSF52743">
    <property type="entry name" value="Subtilisin-like"/>
    <property type="match status" value="1"/>
</dbReference>
<comment type="caution">
    <text evidence="10">The sequence shown here is derived from an EMBL/GenBank/DDBJ whole genome shotgun (WGS) entry which is preliminary data.</text>
</comment>
<evidence type="ECO:0000259" key="9">
    <source>
        <dbReference type="Pfam" id="PF18962"/>
    </source>
</evidence>
<sequence length="692" mass="77117">MKKYTRFILLLLPLSCFNLNAQDLQTRAKITSNYTILSDKVLRETEVKIENRRLRSIKEAKVQNMPVFGYTRDGSYYEVFDIDSNGMLLYRRLLNAGSRVTARVDLINSPEGIIPSLNGLDMIAGVVDGELALANHEDFASEEYGGSRIVERENDYSGPRDKRFEERKMHATHVAGTIAGGGKLSNGMSEGIAPKATIWSYSWNGDLIKMTKMAQEGVLVSNHSYGLNYFDDNGNLLHSSLANKFGSYEAESEKFDWVTYNYDNYLPVVAAGNDGDLTFAVHGYRSKTDKVNVDMLTGTSVSKNVVVVAAVHDVPNYIGAQDVRLTYFSSQGPTNDFRIKPDIAAKGYKVYSPIYQNPTKSTNELKTNLYGNLSGTSMAAPAVSGVLLLWQQWALKVGKDHSPMKSATVRALMAHTADEAGINPGPDHLFGWGLINALAGVQVLEAAELKKDYAFILEEKLITNQEFRKTIDVKEPRKLIATLAWTDLPGKVSSENMDEEKMKVKSNLVNDLDIVVKKDGVSYFPWKLTKDWKNPIAIKGINDVDNIEKVEIDIAEPGKYEIVVSHNNELMTGAQNFSLVVTVGEFDDLVVEEPIIDPVDPVDPSKEFKDLEFVLWPNPATTSFNVKMGEEYIDAPVSVRIFDLNSRLVGEFNYNSTEDGIVVVPVDKLSSSIYFVEVQSKGKKKQMRIIKQ</sequence>
<evidence type="ECO:0000313" key="11">
    <source>
        <dbReference type="Proteomes" id="UP000438760"/>
    </source>
</evidence>
<organism evidence="10 11">
    <name type="scientific">Myroides albus</name>
    <dbReference type="NCBI Taxonomy" id="2562892"/>
    <lineage>
        <taxon>Bacteria</taxon>
        <taxon>Pseudomonadati</taxon>
        <taxon>Bacteroidota</taxon>
        <taxon>Flavobacteriia</taxon>
        <taxon>Flavobacteriales</taxon>
        <taxon>Flavobacteriaceae</taxon>
        <taxon>Myroides</taxon>
    </lineage>
</organism>
<dbReference type="PANTHER" id="PTHR43399:SF4">
    <property type="entry name" value="CELL WALL-ASSOCIATED PROTEASE"/>
    <property type="match status" value="1"/>
</dbReference>
<dbReference type="Pfam" id="PF18962">
    <property type="entry name" value="Por_Secre_tail"/>
    <property type="match status" value="1"/>
</dbReference>
<keyword evidence="4 6" id="KW-0378">Hydrolase</keyword>
<keyword evidence="3 7" id="KW-0732">Signal</keyword>
<dbReference type="InterPro" id="IPR000209">
    <property type="entry name" value="Peptidase_S8/S53_dom"/>
</dbReference>
<dbReference type="EMBL" id="WMJX01000067">
    <property type="protein sequence ID" value="MTG99352.1"/>
    <property type="molecule type" value="Genomic_DNA"/>
</dbReference>
<dbReference type="AlphaFoldDB" id="A0A6I3LTS2"/>
<reference evidence="10 11" key="1">
    <citation type="submission" date="2019-11" db="EMBL/GenBank/DDBJ databases">
        <title>Genome of Strain BIT-d1.</title>
        <authorList>
            <person name="Yang Y."/>
        </authorList>
    </citation>
    <scope>NUCLEOTIDE SEQUENCE [LARGE SCALE GENOMIC DNA]</scope>
    <source>
        <strain evidence="10 11">BIT-d1</strain>
    </source>
</reference>
<accession>A0A6I3LTS2</accession>
<gene>
    <name evidence="10" type="ORF">GJV76_14685</name>
</gene>
<evidence type="ECO:0000313" key="10">
    <source>
        <dbReference type="EMBL" id="MTG99352.1"/>
    </source>
</evidence>
<dbReference type="InterPro" id="IPR015500">
    <property type="entry name" value="Peptidase_S8_subtilisin-rel"/>
</dbReference>
<dbReference type="InterPro" id="IPR051048">
    <property type="entry name" value="Peptidase_S8/S53_subtilisin"/>
</dbReference>
<dbReference type="Proteomes" id="UP000438760">
    <property type="component" value="Unassembled WGS sequence"/>
</dbReference>
<feature type="chain" id="PRO_5026058066" evidence="7">
    <location>
        <begin position="22"/>
        <end position="692"/>
    </location>
</feature>